<keyword evidence="3" id="KW-1185">Reference proteome</keyword>
<dbReference type="Proteomes" id="UP000765509">
    <property type="component" value="Unassembled WGS sequence"/>
</dbReference>
<gene>
    <name evidence="2" type="ORF">O181_109714</name>
</gene>
<dbReference type="EMBL" id="AVOT02085440">
    <property type="protein sequence ID" value="MBW0569999.1"/>
    <property type="molecule type" value="Genomic_DNA"/>
</dbReference>
<feature type="compositionally biased region" description="Basic and acidic residues" evidence="1">
    <location>
        <begin position="43"/>
        <end position="53"/>
    </location>
</feature>
<comment type="caution">
    <text evidence="2">The sequence shown here is derived from an EMBL/GenBank/DDBJ whole genome shotgun (WGS) entry which is preliminary data.</text>
</comment>
<sequence>MEFIIIQISTHKDKLFAQQKREESKEEAHMASTSNLQASQPPQEEKKNKKYWKEPYSPSYKIPRIQRDAMDMSDAVFQTSTKGTLGKNAIKPFESPVNTGKL</sequence>
<organism evidence="2 3">
    <name type="scientific">Austropuccinia psidii MF-1</name>
    <dbReference type="NCBI Taxonomy" id="1389203"/>
    <lineage>
        <taxon>Eukaryota</taxon>
        <taxon>Fungi</taxon>
        <taxon>Dikarya</taxon>
        <taxon>Basidiomycota</taxon>
        <taxon>Pucciniomycotina</taxon>
        <taxon>Pucciniomycetes</taxon>
        <taxon>Pucciniales</taxon>
        <taxon>Sphaerophragmiaceae</taxon>
        <taxon>Austropuccinia</taxon>
    </lineage>
</organism>
<evidence type="ECO:0000313" key="3">
    <source>
        <dbReference type="Proteomes" id="UP000765509"/>
    </source>
</evidence>
<feature type="compositionally biased region" description="Polar residues" evidence="1">
    <location>
        <begin position="31"/>
        <end position="42"/>
    </location>
</feature>
<evidence type="ECO:0000313" key="2">
    <source>
        <dbReference type="EMBL" id="MBW0569999.1"/>
    </source>
</evidence>
<feature type="region of interest" description="Disordered" evidence="1">
    <location>
        <begin position="80"/>
        <end position="102"/>
    </location>
</feature>
<name>A0A9Q3JX04_9BASI</name>
<feature type="region of interest" description="Disordered" evidence="1">
    <location>
        <begin position="14"/>
        <end position="55"/>
    </location>
</feature>
<proteinExistence type="predicted"/>
<reference evidence="2" key="1">
    <citation type="submission" date="2021-03" db="EMBL/GenBank/DDBJ databases">
        <title>Draft genome sequence of rust myrtle Austropuccinia psidii MF-1, a brazilian biotype.</title>
        <authorList>
            <person name="Quecine M.C."/>
            <person name="Pachon D.M.R."/>
            <person name="Bonatelli M.L."/>
            <person name="Correr F.H."/>
            <person name="Franceschini L.M."/>
            <person name="Leite T.F."/>
            <person name="Margarido G.R.A."/>
            <person name="Almeida C.A."/>
            <person name="Ferrarezi J.A."/>
            <person name="Labate C.A."/>
        </authorList>
    </citation>
    <scope>NUCLEOTIDE SEQUENCE</scope>
    <source>
        <strain evidence="2">MF-1</strain>
    </source>
</reference>
<feature type="compositionally biased region" description="Basic and acidic residues" evidence="1">
    <location>
        <begin position="14"/>
        <end position="29"/>
    </location>
</feature>
<evidence type="ECO:0000256" key="1">
    <source>
        <dbReference type="SAM" id="MobiDB-lite"/>
    </source>
</evidence>
<accession>A0A9Q3JX04</accession>
<dbReference type="AlphaFoldDB" id="A0A9Q3JX04"/>
<protein>
    <submittedName>
        <fullName evidence="2">Uncharacterized protein</fullName>
    </submittedName>
</protein>